<name>A0A100VMC0_PAEAM</name>
<dbReference type="RefSeq" id="WP_062834925.1">
    <property type="nucleotide sequence ID" value="NZ_BCNV01000001.1"/>
</dbReference>
<evidence type="ECO:0000313" key="2">
    <source>
        <dbReference type="EMBL" id="GAS82371.1"/>
    </source>
</evidence>
<dbReference type="AlphaFoldDB" id="A0A100VMC0"/>
<comment type="caution">
    <text evidence="2">The sequence shown here is derived from an EMBL/GenBank/DDBJ whole genome shotgun (WGS) entry which is preliminary data.</text>
</comment>
<protein>
    <recommendedName>
        <fullName evidence="4">VCBS repeat-containing protein</fullName>
    </recommendedName>
</protein>
<evidence type="ECO:0000256" key="1">
    <source>
        <dbReference type="SAM" id="SignalP"/>
    </source>
</evidence>
<feature type="chain" id="PRO_5007089378" description="VCBS repeat-containing protein" evidence="1">
    <location>
        <begin position="26"/>
        <end position="183"/>
    </location>
</feature>
<sequence>MKRILALLCAMAMFGFICTPSNVDAATVNPKKLLEKKYPRERVTISKSVDLNGDNKKEHLLITDSDNFYFINSKGVIVLIDTDYYSDEDPTFHILSISAKEKHVAITLDYLPSNTELLVYKYQNGTLKKKLSVMGDVGINISKTGEINQLWKSHYPEGGWEIAVANYKWNSKKDKYVGSGQLP</sequence>
<accession>A0A100VMC0</accession>
<organism evidence="2 3">
    <name type="scientific">Paenibacillus amylolyticus</name>
    <dbReference type="NCBI Taxonomy" id="1451"/>
    <lineage>
        <taxon>Bacteria</taxon>
        <taxon>Bacillati</taxon>
        <taxon>Bacillota</taxon>
        <taxon>Bacilli</taxon>
        <taxon>Bacillales</taxon>
        <taxon>Paenibacillaceae</taxon>
        <taxon>Paenibacillus</taxon>
    </lineage>
</organism>
<reference evidence="2 3" key="1">
    <citation type="journal article" date="2016" name="Genome Announc.">
        <title>Draft Genome Sequence of Paenibacillus amylolyticus Heshi-A3, Isolated from Fermented Rice Bran in a Japanese Fermented Seafood Dish.</title>
        <authorList>
            <person name="Akuzawa S."/>
            <person name="Nagaoka J."/>
            <person name="Kanekatsu M."/>
            <person name="Kubota E."/>
            <person name="Ohtake R."/>
            <person name="Suzuki T."/>
            <person name="Kanesaki Y."/>
        </authorList>
    </citation>
    <scope>NUCLEOTIDE SEQUENCE [LARGE SCALE GENOMIC DNA]</scope>
    <source>
        <strain evidence="2 3">Heshi-A3</strain>
    </source>
</reference>
<gene>
    <name evidence="2" type="ORF">PAHA3_2445</name>
</gene>
<reference evidence="3" key="2">
    <citation type="submission" date="2016-01" db="EMBL/GenBank/DDBJ databases">
        <title>Draft Genome Sequence of Paenibacillus amylolyticus Heshi-A3 that Was Isolated from Fermented Rice Bran with Aging Salted Mackerel, Which Was Named Heshiko as Traditional Fermented Seafood in Japan.</title>
        <authorList>
            <person name="Akuzawa S."/>
            <person name="Nakagawa J."/>
            <person name="Kanekatsu T."/>
            <person name="Kubota E."/>
            <person name="Ohtake R."/>
            <person name="Suzuki T."/>
            <person name="Kanesaki Y."/>
        </authorList>
    </citation>
    <scope>NUCLEOTIDE SEQUENCE [LARGE SCALE GENOMIC DNA]</scope>
    <source>
        <strain evidence="3">Heshi-A3</strain>
    </source>
</reference>
<dbReference type="EMBL" id="BCNV01000001">
    <property type="protein sequence ID" value="GAS82371.1"/>
    <property type="molecule type" value="Genomic_DNA"/>
</dbReference>
<feature type="signal peptide" evidence="1">
    <location>
        <begin position="1"/>
        <end position="25"/>
    </location>
</feature>
<dbReference type="Proteomes" id="UP000069697">
    <property type="component" value="Unassembled WGS sequence"/>
</dbReference>
<evidence type="ECO:0000313" key="3">
    <source>
        <dbReference type="Proteomes" id="UP000069697"/>
    </source>
</evidence>
<proteinExistence type="predicted"/>
<evidence type="ECO:0008006" key="4">
    <source>
        <dbReference type="Google" id="ProtNLM"/>
    </source>
</evidence>
<keyword evidence="1" id="KW-0732">Signal</keyword>